<feature type="compositionally biased region" description="Acidic residues" evidence="1">
    <location>
        <begin position="146"/>
        <end position="165"/>
    </location>
</feature>
<accession>A0ABQ7QUQ6</accession>
<gene>
    <name evidence="2" type="ORF">JYU34_006000</name>
</gene>
<keyword evidence="3" id="KW-1185">Reference proteome</keyword>
<evidence type="ECO:0008006" key="4">
    <source>
        <dbReference type="Google" id="ProtNLM"/>
    </source>
</evidence>
<dbReference type="EMBL" id="JAHIBW010000008">
    <property type="protein sequence ID" value="KAG7308767.1"/>
    <property type="molecule type" value="Genomic_DNA"/>
</dbReference>
<organism evidence="2 3">
    <name type="scientific">Plutella xylostella</name>
    <name type="common">Diamondback moth</name>
    <name type="synonym">Plutella maculipennis</name>
    <dbReference type="NCBI Taxonomy" id="51655"/>
    <lineage>
        <taxon>Eukaryota</taxon>
        <taxon>Metazoa</taxon>
        <taxon>Ecdysozoa</taxon>
        <taxon>Arthropoda</taxon>
        <taxon>Hexapoda</taxon>
        <taxon>Insecta</taxon>
        <taxon>Pterygota</taxon>
        <taxon>Neoptera</taxon>
        <taxon>Endopterygota</taxon>
        <taxon>Lepidoptera</taxon>
        <taxon>Glossata</taxon>
        <taxon>Ditrysia</taxon>
        <taxon>Yponomeutoidea</taxon>
        <taxon>Plutellidae</taxon>
        <taxon>Plutella</taxon>
    </lineage>
</organism>
<evidence type="ECO:0000313" key="3">
    <source>
        <dbReference type="Proteomes" id="UP000823941"/>
    </source>
</evidence>
<protein>
    <recommendedName>
        <fullName evidence="4">Regulatory protein zeste</fullName>
    </recommendedName>
</protein>
<comment type="caution">
    <text evidence="2">The sequence shown here is derived from an EMBL/GenBank/DDBJ whole genome shotgun (WGS) entry which is preliminary data.</text>
</comment>
<evidence type="ECO:0000256" key="1">
    <source>
        <dbReference type="SAM" id="MobiDB-lite"/>
    </source>
</evidence>
<reference evidence="2 3" key="1">
    <citation type="submission" date="2021-06" db="EMBL/GenBank/DDBJ databases">
        <title>A haploid diamondback moth (Plutella xylostella L.) genome assembly resolves 31 chromosomes and identifies a diamide resistance mutation.</title>
        <authorList>
            <person name="Ward C.M."/>
            <person name="Perry K.D."/>
            <person name="Baker G."/>
            <person name="Powis K."/>
            <person name="Heckel D.G."/>
            <person name="Baxter S.W."/>
        </authorList>
    </citation>
    <scope>NUCLEOTIDE SEQUENCE [LARGE SCALE GENOMIC DNA]</scope>
    <source>
        <strain evidence="2 3">LV</strain>
        <tissue evidence="2">Single pupa</tissue>
    </source>
</reference>
<feature type="region of interest" description="Disordered" evidence="1">
    <location>
        <begin position="117"/>
        <end position="193"/>
    </location>
</feature>
<evidence type="ECO:0000313" key="2">
    <source>
        <dbReference type="EMBL" id="KAG7308767.1"/>
    </source>
</evidence>
<dbReference type="Proteomes" id="UP000823941">
    <property type="component" value="Chromosome 8"/>
</dbReference>
<proteinExistence type="predicted"/>
<sequence>MRGTVTTRQLKLLLDFMEQHRELALGRVRGKEGNAATQRLWRKLSIILNAAEPNGSDRTPLAWRTYFKQYKSRVRNKYHSSKQGVNSDKINITPLEQKLIAIVGESTLTQPARDSSIFTYDDADNGVVTDGEENGILEQKIKKDLDSDEEEEVPQEQSEESDANEQTENTERPAKRRRRNDHSPSPQANARVQDVGQRLACIEMARLEVEKEQLIAINRQADATNRQAAAFERLASLISRAVDVYEASARRSNPNSSSDRDYRD</sequence>
<name>A0ABQ7QUQ6_PLUXY</name>